<sequence length="223" mass="25482">MRGVADLEDNIQFQLKGEYRHMSMWEFTREMDNYPAGFIDSPNDFATLTRQSDFPCFKAFYESKVKKPESRQWDVRLSKASEVQPEWRLIHHVIAKSVGGKNRTKGNLTVRDITLFNSMHLPQSLNLGLSILSIFKRYELDHQLAALHGGVYVTGLARYFQVDFGAVQFCLDQRTVPISFGVLKSKVKELHMSNDGIWGVRGFPFSTHQYIGRGRNCIPSSGS</sequence>
<organism evidence="1 2">
    <name type="scientific">Linum trigynum</name>
    <dbReference type="NCBI Taxonomy" id="586398"/>
    <lineage>
        <taxon>Eukaryota</taxon>
        <taxon>Viridiplantae</taxon>
        <taxon>Streptophyta</taxon>
        <taxon>Embryophyta</taxon>
        <taxon>Tracheophyta</taxon>
        <taxon>Spermatophyta</taxon>
        <taxon>Magnoliopsida</taxon>
        <taxon>eudicotyledons</taxon>
        <taxon>Gunneridae</taxon>
        <taxon>Pentapetalae</taxon>
        <taxon>rosids</taxon>
        <taxon>fabids</taxon>
        <taxon>Malpighiales</taxon>
        <taxon>Linaceae</taxon>
        <taxon>Linum</taxon>
    </lineage>
</organism>
<protein>
    <submittedName>
        <fullName evidence="1">Uncharacterized protein</fullName>
    </submittedName>
</protein>
<reference evidence="1 2" key="1">
    <citation type="submission" date="2024-04" db="EMBL/GenBank/DDBJ databases">
        <authorList>
            <person name="Fracassetti M."/>
        </authorList>
    </citation>
    <scope>NUCLEOTIDE SEQUENCE [LARGE SCALE GENOMIC DNA]</scope>
</reference>
<name>A0AAV2CCE2_9ROSI</name>
<dbReference type="EMBL" id="OZ034813">
    <property type="protein sequence ID" value="CAL1353669.1"/>
    <property type="molecule type" value="Genomic_DNA"/>
</dbReference>
<accession>A0AAV2CCE2</accession>
<evidence type="ECO:0000313" key="1">
    <source>
        <dbReference type="EMBL" id="CAL1353669.1"/>
    </source>
</evidence>
<keyword evidence="2" id="KW-1185">Reference proteome</keyword>
<dbReference type="Proteomes" id="UP001497516">
    <property type="component" value="Chromosome 1"/>
</dbReference>
<dbReference type="AlphaFoldDB" id="A0AAV2CCE2"/>
<gene>
    <name evidence="1" type="ORF">LTRI10_LOCUS1551</name>
</gene>
<proteinExistence type="predicted"/>
<evidence type="ECO:0000313" key="2">
    <source>
        <dbReference type="Proteomes" id="UP001497516"/>
    </source>
</evidence>